<evidence type="ECO:0000313" key="2">
    <source>
        <dbReference type="Proteomes" id="UP000000272"/>
    </source>
</evidence>
<organism evidence="1 2">
    <name type="scientific">Thermosediminibacter oceani (strain ATCC BAA-1034 / DSM 16646 / JW/IW-1228P)</name>
    <dbReference type="NCBI Taxonomy" id="555079"/>
    <lineage>
        <taxon>Bacteria</taxon>
        <taxon>Bacillati</taxon>
        <taxon>Bacillota</taxon>
        <taxon>Clostridia</taxon>
        <taxon>Thermosediminibacterales</taxon>
        <taxon>Thermosediminibacteraceae</taxon>
        <taxon>Thermosediminibacter</taxon>
    </lineage>
</organism>
<name>D9S2I5_THEOJ</name>
<dbReference type="OrthoDB" id="1711150at2"/>
<gene>
    <name evidence="1" type="ordered locus">Toce_0850</name>
</gene>
<dbReference type="AlphaFoldDB" id="D9S2I5"/>
<sequence length="79" mass="8747">MNVRPEEFCSTVFIGSPVSHKDFTFIPVIDVTINGFTGENSLLFFGNISLQAVIIMDKEGVMGVYALKESFRAEDALKN</sequence>
<evidence type="ECO:0000313" key="1">
    <source>
        <dbReference type="EMBL" id="ADL07612.1"/>
    </source>
</evidence>
<accession>D9S2I5</accession>
<proteinExistence type="predicted"/>
<reference evidence="1 2" key="1">
    <citation type="journal article" date="2010" name="Stand. Genomic Sci.">
        <title>Complete genome sequence of Thermosediminibacter oceani type strain (JW/IW-1228P).</title>
        <authorList>
            <person name="Pitluck S."/>
            <person name="Yasawong M."/>
            <person name="Munk C."/>
            <person name="Nolan M."/>
            <person name="Lapidus A."/>
            <person name="Lucas S."/>
            <person name="Glavina Del Rio T."/>
            <person name="Tice H."/>
            <person name="Cheng J.F."/>
            <person name="Bruce D."/>
            <person name="Detter C."/>
            <person name="Tapia R."/>
            <person name="Han C."/>
            <person name="Goodwin L."/>
            <person name="Liolios K."/>
            <person name="Ivanova N."/>
            <person name="Mavromatis K."/>
            <person name="Mikhailova N."/>
            <person name="Pati A."/>
            <person name="Chen A."/>
            <person name="Palaniappan K."/>
            <person name="Land M."/>
            <person name="Hauser L."/>
            <person name="Chang Y.J."/>
            <person name="Jeffries C.D."/>
            <person name="Rohde M."/>
            <person name="Spring S."/>
            <person name="Sikorski J."/>
            <person name="Goker M."/>
            <person name="Woyke T."/>
            <person name="Bristow J."/>
            <person name="Eisen J.A."/>
            <person name="Markowitz V."/>
            <person name="Hugenholtz P."/>
            <person name="Kyrpides N.C."/>
            <person name="Klenk H.P."/>
        </authorList>
    </citation>
    <scope>NUCLEOTIDE SEQUENCE [LARGE SCALE GENOMIC DNA]</scope>
    <source>
        <strain evidence="2">ATCC BAA-1034 / DSM 16646 / JW/IW-1228P</strain>
    </source>
</reference>
<dbReference type="STRING" id="555079.Toce_0850"/>
<dbReference type="HOGENOM" id="CLU_2604897_0_0_9"/>
<dbReference type="Proteomes" id="UP000000272">
    <property type="component" value="Chromosome"/>
</dbReference>
<dbReference type="EMBL" id="CP002131">
    <property type="protein sequence ID" value="ADL07612.1"/>
    <property type="molecule type" value="Genomic_DNA"/>
</dbReference>
<keyword evidence="2" id="KW-1185">Reference proteome</keyword>
<protein>
    <submittedName>
        <fullName evidence="1">Uncharacterized protein</fullName>
    </submittedName>
</protein>
<dbReference type="RefSeq" id="WP_013275655.1">
    <property type="nucleotide sequence ID" value="NC_014377.1"/>
</dbReference>
<dbReference type="KEGG" id="toc:Toce_0850"/>